<dbReference type="Proteomes" id="UP000197019">
    <property type="component" value="Chromosome"/>
</dbReference>
<dbReference type="KEGG" id="mpsy:CEK71_01225"/>
<name>A0A1Z4BU09_9GAMM</name>
<sequence length="140" mass="16467">MQSTVEFDSELFSPYLPDESQVNPHCYGAELAYWLSRKLADHGIVTSYPNAEDWGWFIEYLTESGDEFWLCCSNRNSSAKQWQCFIEAKTKRLFGRNKPKIECAKSLLKALCCILEEEQEVKNIRWCKEPWITDWANRPE</sequence>
<evidence type="ECO:0000313" key="1">
    <source>
        <dbReference type="EMBL" id="ASF44794.1"/>
    </source>
</evidence>
<proteinExistence type="predicted"/>
<evidence type="ECO:0000313" key="2">
    <source>
        <dbReference type="Proteomes" id="UP000197019"/>
    </source>
</evidence>
<gene>
    <name evidence="1" type="ORF">CEK71_01225</name>
</gene>
<dbReference type="OrthoDB" id="1453393at2"/>
<reference evidence="1 2" key="1">
    <citation type="submission" date="2017-06" db="EMBL/GenBank/DDBJ databases">
        <title>Genome Sequencing of the methanotroph Methylovulum psychrotolerants str. HV10-M2 isolated from a high-altitude environment.</title>
        <authorList>
            <person name="Mateos-Rivera A."/>
        </authorList>
    </citation>
    <scope>NUCLEOTIDE SEQUENCE [LARGE SCALE GENOMIC DNA]</scope>
    <source>
        <strain evidence="1 2">HV10_M2</strain>
    </source>
</reference>
<protein>
    <submittedName>
        <fullName evidence="1">Uncharacterized protein</fullName>
    </submittedName>
</protein>
<dbReference type="AlphaFoldDB" id="A0A1Z4BU09"/>
<dbReference type="RefSeq" id="WP_088617677.1">
    <property type="nucleotide sequence ID" value="NZ_CP022129.1"/>
</dbReference>
<dbReference type="EMBL" id="CP022129">
    <property type="protein sequence ID" value="ASF44794.1"/>
    <property type="molecule type" value="Genomic_DNA"/>
</dbReference>
<organism evidence="1 2">
    <name type="scientific">Methylovulum psychrotolerans</name>
    <dbReference type="NCBI Taxonomy" id="1704499"/>
    <lineage>
        <taxon>Bacteria</taxon>
        <taxon>Pseudomonadati</taxon>
        <taxon>Pseudomonadota</taxon>
        <taxon>Gammaproteobacteria</taxon>
        <taxon>Methylococcales</taxon>
        <taxon>Methylococcaceae</taxon>
        <taxon>Methylovulum</taxon>
    </lineage>
</organism>
<keyword evidence="2" id="KW-1185">Reference proteome</keyword>
<accession>A0A1Z4BU09</accession>